<reference evidence="3 4" key="1">
    <citation type="submission" date="2018-07" db="EMBL/GenBank/DDBJ databases">
        <title>Genomic Encyclopedia of Type Strains, Phase IV (KMG-IV): sequencing the most valuable type-strain genomes for metagenomic binning, comparative biology and taxonomic classification.</title>
        <authorList>
            <person name="Goeker M."/>
        </authorList>
    </citation>
    <scope>NUCLEOTIDE SEQUENCE [LARGE SCALE GENOMIC DNA]</scope>
    <source>
        <strain evidence="3 4">DSM 21634</strain>
    </source>
</reference>
<evidence type="ECO:0000313" key="3">
    <source>
        <dbReference type="EMBL" id="RCW69469.1"/>
    </source>
</evidence>
<gene>
    <name evidence="3" type="ORF">DES41_106343</name>
</gene>
<dbReference type="InterPro" id="IPR042100">
    <property type="entry name" value="Bug_dom1"/>
</dbReference>
<accession>A0A368XPK0</accession>
<sequence length="329" mass="34489">MQNIRGWWTRATAGALLAWAAMGAAAADYPERPVRLVVSVQPGGATDIAARTVAHKLGERLGQSVVVENKPGAATRLGTEFVTKARPDGYTLGLFFGIAGLFQLMFDDYAPLQPGKDFDAVTLFARAPSFLAVNAALPVHSVADFIAYAKQKNGGPSFGHSGNASTTNLGALALLKSVGVAGIGVAYKGNGPTAVAIAAGDIDFGLIDYPSARPMVERGAIRLIAITEPRRSPLRPDLPTTGEQGITRSIDGVTPWFFLAAPAGTPPAVIALLNRQVNEVLKLPEVVERLQAAGVDAEGSTPAQAVERFQADRERLTGIARDLGVSLKN</sequence>
<feature type="signal peptide" evidence="2">
    <location>
        <begin position="1"/>
        <end position="26"/>
    </location>
</feature>
<comment type="similarity">
    <text evidence="1">Belongs to the UPF0065 (bug) family.</text>
</comment>
<evidence type="ECO:0000313" key="4">
    <source>
        <dbReference type="Proteomes" id="UP000252884"/>
    </source>
</evidence>
<dbReference type="EMBL" id="QPJK01000006">
    <property type="protein sequence ID" value="RCW69469.1"/>
    <property type="molecule type" value="Genomic_DNA"/>
</dbReference>
<comment type="caution">
    <text evidence="3">The sequence shown here is derived from an EMBL/GenBank/DDBJ whole genome shotgun (WGS) entry which is preliminary data.</text>
</comment>
<evidence type="ECO:0000256" key="2">
    <source>
        <dbReference type="SAM" id="SignalP"/>
    </source>
</evidence>
<proteinExistence type="inferred from homology"/>
<protein>
    <submittedName>
        <fullName evidence="3">Tripartite-type tricarboxylate transporter receptor subunit TctC</fullName>
    </submittedName>
</protein>
<dbReference type="Pfam" id="PF03401">
    <property type="entry name" value="TctC"/>
    <property type="match status" value="1"/>
</dbReference>
<organism evidence="3 4">
    <name type="scientific">Pseudorhodoferax soli</name>
    <dbReference type="NCBI Taxonomy" id="545864"/>
    <lineage>
        <taxon>Bacteria</taxon>
        <taxon>Pseudomonadati</taxon>
        <taxon>Pseudomonadota</taxon>
        <taxon>Betaproteobacteria</taxon>
        <taxon>Burkholderiales</taxon>
        <taxon>Comamonadaceae</taxon>
    </lineage>
</organism>
<dbReference type="Gene3D" id="3.40.190.150">
    <property type="entry name" value="Bordetella uptake gene, domain 1"/>
    <property type="match status" value="1"/>
</dbReference>
<dbReference type="Proteomes" id="UP000252884">
    <property type="component" value="Unassembled WGS sequence"/>
</dbReference>
<dbReference type="SUPFAM" id="SSF53850">
    <property type="entry name" value="Periplasmic binding protein-like II"/>
    <property type="match status" value="1"/>
</dbReference>
<keyword evidence="4" id="KW-1185">Reference proteome</keyword>
<dbReference type="PANTHER" id="PTHR42928">
    <property type="entry name" value="TRICARBOXYLATE-BINDING PROTEIN"/>
    <property type="match status" value="1"/>
</dbReference>
<dbReference type="RefSeq" id="WP_114469870.1">
    <property type="nucleotide sequence ID" value="NZ_QPJK01000006.1"/>
</dbReference>
<dbReference type="PANTHER" id="PTHR42928:SF5">
    <property type="entry name" value="BLR1237 PROTEIN"/>
    <property type="match status" value="1"/>
</dbReference>
<dbReference type="PIRSF" id="PIRSF017082">
    <property type="entry name" value="YflP"/>
    <property type="match status" value="1"/>
</dbReference>
<dbReference type="Gene3D" id="3.40.190.10">
    <property type="entry name" value="Periplasmic binding protein-like II"/>
    <property type="match status" value="1"/>
</dbReference>
<keyword evidence="2" id="KW-0732">Signal</keyword>
<name>A0A368XPK0_9BURK</name>
<evidence type="ECO:0000256" key="1">
    <source>
        <dbReference type="ARBA" id="ARBA00006987"/>
    </source>
</evidence>
<feature type="chain" id="PRO_5016785208" evidence="2">
    <location>
        <begin position="27"/>
        <end position="329"/>
    </location>
</feature>
<dbReference type="OrthoDB" id="8895839at2"/>
<dbReference type="InterPro" id="IPR005064">
    <property type="entry name" value="BUG"/>
</dbReference>
<dbReference type="AlphaFoldDB" id="A0A368XPK0"/>
<keyword evidence="3" id="KW-0675">Receptor</keyword>